<feature type="region of interest" description="Disordered" evidence="2">
    <location>
        <begin position="434"/>
        <end position="455"/>
    </location>
</feature>
<keyword evidence="3" id="KW-0472">Membrane</keyword>
<dbReference type="GeneID" id="29003391"/>
<organism evidence="4 5">
    <name type="scientific">Phycomyces blakesleeanus (strain ATCC 8743b / DSM 1359 / FGSC 10004 / NBRC 33097 / NRRL 1555)</name>
    <dbReference type="NCBI Taxonomy" id="763407"/>
    <lineage>
        <taxon>Eukaryota</taxon>
        <taxon>Fungi</taxon>
        <taxon>Fungi incertae sedis</taxon>
        <taxon>Mucoromycota</taxon>
        <taxon>Mucoromycotina</taxon>
        <taxon>Mucoromycetes</taxon>
        <taxon>Mucorales</taxon>
        <taxon>Phycomycetaceae</taxon>
        <taxon>Phycomyces</taxon>
    </lineage>
</organism>
<dbReference type="VEuPathDB" id="FungiDB:PHYBLDRAFT_71511"/>
<gene>
    <name evidence="4" type="ORF">PHYBLDRAFT_71511</name>
</gene>
<dbReference type="Proteomes" id="UP000077315">
    <property type="component" value="Unassembled WGS sequence"/>
</dbReference>
<protein>
    <submittedName>
        <fullName evidence="4">Uncharacterized protein</fullName>
    </submittedName>
</protein>
<dbReference type="OrthoDB" id="2206543at2759"/>
<keyword evidence="1" id="KW-0175">Coiled coil</keyword>
<dbReference type="InParanoid" id="A0A167LBJ2"/>
<reference evidence="5" key="1">
    <citation type="submission" date="2015-06" db="EMBL/GenBank/DDBJ databases">
        <title>Expansion of signal transduction pathways in fungi by whole-genome duplication.</title>
        <authorList>
            <consortium name="DOE Joint Genome Institute"/>
            <person name="Corrochano L.M."/>
            <person name="Kuo A."/>
            <person name="Marcet-Houben M."/>
            <person name="Polaino S."/>
            <person name="Salamov A."/>
            <person name="Villalobos J.M."/>
            <person name="Alvarez M.I."/>
            <person name="Avalos J."/>
            <person name="Benito E.P."/>
            <person name="Benoit I."/>
            <person name="Burger G."/>
            <person name="Camino L.P."/>
            <person name="Canovas D."/>
            <person name="Cerda-Olmedo E."/>
            <person name="Cheng J.-F."/>
            <person name="Dominguez A."/>
            <person name="Elias M."/>
            <person name="Eslava A.P."/>
            <person name="Glaser F."/>
            <person name="Grimwood J."/>
            <person name="Gutierrez G."/>
            <person name="Heitman J."/>
            <person name="Henrissat B."/>
            <person name="Iturriaga E.A."/>
            <person name="Lang B.F."/>
            <person name="Lavin J.L."/>
            <person name="Lee S."/>
            <person name="Li W."/>
            <person name="Lindquist E."/>
            <person name="Lopez-Garcia S."/>
            <person name="Luque E.M."/>
            <person name="Marcos A.T."/>
            <person name="Martin J."/>
            <person name="McCluskey K."/>
            <person name="Medina H.R."/>
            <person name="Miralles-Duran A."/>
            <person name="Miyazaki A."/>
            <person name="Munoz-Torres E."/>
            <person name="Oguiza J.A."/>
            <person name="Ohm R."/>
            <person name="Olmedo M."/>
            <person name="Orejas M."/>
            <person name="Ortiz-Castellanos L."/>
            <person name="Pisabarro A.G."/>
            <person name="Rodriguez-Romero J."/>
            <person name="Ruiz-Herrera J."/>
            <person name="Ruiz-Vazquez R."/>
            <person name="Sanz C."/>
            <person name="Schackwitz W."/>
            <person name="Schmutz J."/>
            <person name="Shahriari M."/>
            <person name="Shelest E."/>
            <person name="Silva-Franco F."/>
            <person name="Soanes D."/>
            <person name="Syed K."/>
            <person name="Tagua V.G."/>
            <person name="Talbot N.J."/>
            <person name="Thon M."/>
            <person name="De vries R.P."/>
            <person name="Wiebenga A."/>
            <person name="Yadav J.S."/>
            <person name="Braun E.L."/>
            <person name="Baker S."/>
            <person name="Garre V."/>
            <person name="Horwitz B."/>
            <person name="Torres-Martinez S."/>
            <person name="Idnurm A."/>
            <person name="Herrera-Estrella A."/>
            <person name="Gabaldon T."/>
            <person name="Grigoriev I.V."/>
        </authorList>
    </citation>
    <scope>NUCLEOTIDE SEQUENCE [LARGE SCALE GENOMIC DNA]</scope>
    <source>
        <strain evidence="5">NRRL 1555(-)</strain>
    </source>
</reference>
<evidence type="ECO:0000256" key="2">
    <source>
        <dbReference type="SAM" id="MobiDB-lite"/>
    </source>
</evidence>
<dbReference type="STRING" id="763407.A0A167LBJ2"/>
<dbReference type="AlphaFoldDB" id="A0A167LBJ2"/>
<evidence type="ECO:0000256" key="3">
    <source>
        <dbReference type="SAM" id="Phobius"/>
    </source>
</evidence>
<proteinExistence type="predicted"/>
<sequence length="642" mass="70691">MTITQNSLLRTTTKLSIFLSELTLVNKSGSYKQPMFKIVNILVEDITGQQASKTYYFTSVRKEISDRDLTFLSSLFFYLRLRFPVGFTNFGCVIALEEQPRSKTTHCQEFGQNKNNSQHSDTRAGLIVIVVFIYLPIFIFLIDFFFKLLESSLQSSSHLRRNHSRLSASPTTSQLPVPLLSSPVLFSFSEGGSGVLPSTSHFFVPVSDLSFSALPAPGSHEIFFQAPPTMIGSQKQVINSTGRPTPTALILSGLKADFKKLHNVLSCSHCQTTGKIVSNGSTSRTGSPQFKCKCGATFTASSMQSLINAVQHKIPEVHSASEPVVSPSVSILGHSISMADIHEIESDIAPVLPTVMPTLQDIWDRFQAYDERLSALEAVQKENIELRKALATANATIARLTKENVDFSVGAAASKYATIAASVPVVSQADFPSLPASPTHHSTEPTKTFVSKTPRKRAPTARAIAAVVRGMTIKENADQGFQIVYVPNAIRLPISTQRQRLRKLKIDNARVLDLHYPDRKVMGMLVHNEYAPELKTILASYGVTTLDNFDPLDPVHLRDPALASLSLDDRATKAIHVHNDRMLRAIEFIRAPVKFAVARSFCSQGWISDDQLAEIVPPRPTKKDLDISIHTASITIPSFSDL</sequence>
<dbReference type="EMBL" id="KV440989">
    <property type="protein sequence ID" value="OAD70067.1"/>
    <property type="molecule type" value="Genomic_DNA"/>
</dbReference>
<evidence type="ECO:0000313" key="5">
    <source>
        <dbReference type="Proteomes" id="UP000077315"/>
    </source>
</evidence>
<evidence type="ECO:0000256" key="1">
    <source>
        <dbReference type="SAM" id="Coils"/>
    </source>
</evidence>
<name>A0A167LBJ2_PHYB8</name>
<evidence type="ECO:0000313" key="4">
    <source>
        <dbReference type="EMBL" id="OAD70067.1"/>
    </source>
</evidence>
<keyword evidence="3" id="KW-1133">Transmembrane helix</keyword>
<keyword evidence="5" id="KW-1185">Reference proteome</keyword>
<accession>A0A167LBJ2</accession>
<dbReference type="RefSeq" id="XP_018288107.1">
    <property type="nucleotide sequence ID" value="XM_018442485.1"/>
</dbReference>
<feature type="coiled-coil region" evidence="1">
    <location>
        <begin position="376"/>
        <end position="403"/>
    </location>
</feature>
<feature type="transmembrane region" description="Helical" evidence="3">
    <location>
        <begin position="124"/>
        <end position="146"/>
    </location>
</feature>
<keyword evidence="3" id="KW-0812">Transmembrane</keyword>